<gene>
    <name evidence="1" type="ORF">FIBSPDRAFT_934151</name>
</gene>
<name>A0A166FZ14_9AGAM</name>
<keyword evidence="2" id="KW-1185">Reference proteome</keyword>
<sequence>MALQDAVLKKEHLETQTAVGCSPRKALLVIFGPWCRASSSQVHHHCENICLVNWRGLAKILLQPGIPLLGGIMLSSARAFGTLRLEDFEGDMPNNQVERVENREQHTAVNQEHAASTDQTKRCFGMKGEGLEAHARPLGIVAFSNEVDCPMEGYWPRGQWYIGTVLSSMRLWTQARPGSRSLAGEFRLGTGATALHRFVNAVFLEAPAAASWTRPFAIVHMQQQVSSPAIGQNQTLDFCLRKWAAHLIFAPLDYQIATMKTPERPFPSIAFVLSTPVRPSSKFPSTRSPLIDAPPVSHHHVDPMRTVDERDSVSYCSLDPSLNALETKQHPYRGIRFSLPTSMKQLFFTLKRKCEGTAVNS</sequence>
<dbReference type="AlphaFoldDB" id="A0A166FZ14"/>
<dbReference type="EMBL" id="KV417584">
    <property type="protein sequence ID" value="KZP17314.1"/>
    <property type="molecule type" value="Genomic_DNA"/>
</dbReference>
<evidence type="ECO:0000313" key="1">
    <source>
        <dbReference type="EMBL" id="KZP17314.1"/>
    </source>
</evidence>
<accession>A0A166FZ14</accession>
<dbReference type="Proteomes" id="UP000076532">
    <property type="component" value="Unassembled WGS sequence"/>
</dbReference>
<proteinExistence type="predicted"/>
<evidence type="ECO:0000313" key="2">
    <source>
        <dbReference type="Proteomes" id="UP000076532"/>
    </source>
</evidence>
<reference evidence="1 2" key="1">
    <citation type="journal article" date="2016" name="Mol. Biol. Evol.">
        <title>Comparative Genomics of Early-Diverging Mushroom-Forming Fungi Provides Insights into the Origins of Lignocellulose Decay Capabilities.</title>
        <authorList>
            <person name="Nagy L.G."/>
            <person name="Riley R."/>
            <person name="Tritt A."/>
            <person name="Adam C."/>
            <person name="Daum C."/>
            <person name="Floudas D."/>
            <person name="Sun H."/>
            <person name="Yadav J.S."/>
            <person name="Pangilinan J."/>
            <person name="Larsson K.H."/>
            <person name="Matsuura K."/>
            <person name="Barry K."/>
            <person name="Labutti K."/>
            <person name="Kuo R."/>
            <person name="Ohm R.A."/>
            <person name="Bhattacharya S.S."/>
            <person name="Shirouzu T."/>
            <person name="Yoshinaga Y."/>
            <person name="Martin F.M."/>
            <person name="Grigoriev I.V."/>
            <person name="Hibbett D.S."/>
        </authorList>
    </citation>
    <scope>NUCLEOTIDE SEQUENCE [LARGE SCALE GENOMIC DNA]</scope>
    <source>
        <strain evidence="1 2">CBS 109695</strain>
    </source>
</reference>
<protein>
    <submittedName>
        <fullName evidence="1">Uncharacterized protein</fullName>
    </submittedName>
</protein>
<organism evidence="1 2">
    <name type="scientific">Athelia psychrophila</name>
    <dbReference type="NCBI Taxonomy" id="1759441"/>
    <lineage>
        <taxon>Eukaryota</taxon>
        <taxon>Fungi</taxon>
        <taxon>Dikarya</taxon>
        <taxon>Basidiomycota</taxon>
        <taxon>Agaricomycotina</taxon>
        <taxon>Agaricomycetes</taxon>
        <taxon>Agaricomycetidae</taxon>
        <taxon>Atheliales</taxon>
        <taxon>Atheliaceae</taxon>
        <taxon>Athelia</taxon>
    </lineage>
</organism>